<reference evidence="1" key="2">
    <citation type="submission" date="2021-02" db="EMBL/GenBank/DDBJ databases">
        <authorList>
            <person name="Kimball J.A."/>
            <person name="Haas M.W."/>
            <person name="Macchietto M."/>
            <person name="Kono T."/>
            <person name="Duquette J."/>
            <person name="Shao M."/>
        </authorList>
    </citation>
    <scope>NUCLEOTIDE SEQUENCE</scope>
    <source>
        <tissue evidence="1">Fresh leaf tissue</tissue>
    </source>
</reference>
<dbReference type="GO" id="GO:0009658">
    <property type="term" value="P:chloroplast organization"/>
    <property type="evidence" value="ECO:0007669"/>
    <property type="project" value="InterPro"/>
</dbReference>
<protein>
    <recommendedName>
        <fullName evidence="3">Pentatricopeptide repeat-containing protein</fullName>
    </recommendedName>
</protein>
<dbReference type="GO" id="GO:0003723">
    <property type="term" value="F:RNA binding"/>
    <property type="evidence" value="ECO:0007669"/>
    <property type="project" value="InterPro"/>
</dbReference>
<dbReference type="EMBL" id="JAAALK010000285">
    <property type="protein sequence ID" value="KAG8064783.1"/>
    <property type="molecule type" value="Genomic_DNA"/>
</dbReference>
<evidence type="ECO:0008006" key="3">
    <source>
        <dbReference type="Google" id="ProtNLM"/>
    </source>
</evidence>
<proteinExistence type="predicted"/>
<organism evidence="1 2">
    <name type="scientific">Zizania palustris</name>
    <name type="common">Northern wild rice</name>
    <dbReference type="NCBI Taxonomy" id="103762"/>
    <lineage>
        <taxon>Eukaryota</taxon>
        <taxon>Viridiplantae</taxon>
        <taxon>Streptophyta</taxon>
        <taxon>Embryophyta</taxon>
        <taxon>Tracheophyta</taxon>
        <taxon>Spermatophyta</taxon>
        <taxon>Magnoliopsida</taxon>
        <taxon>Liliopsida</taxon>
        <taxon>Poales</taxon>
        <taxon>Poaceae</taxon>
        <taxon>BOP clade</taxon>
        <taxon>Oryzoideae</taxon>
        <taxon>Oryzeae</taxon>
        <taxon>Zizaniinae</taxon>
        <taxon>Zizania</taxon>
    </lineage>
</organism>
<comment type="caution">
    <text evidence="1">The sequence shown here is derived from an EMBL/GenBank/DDBJ whole genome shotgun (WGS) entry which is preliminary data.</text>
</comment>
<sequence>MLNVDKVFEEIRKEHWYKPRLLLYVDIVTVLASKGLRSEVDKVCSYLKKEQLEPDTTGFNILLKALLDAEFIQLAMDCFRLMKLWDSDPDRLTYGTLVKGLESLGEMDLSSDIKSEAQNDYGDYLDFIGEEEMVDTCTK</sequence>
<dbReference type="Pfam" id="PF13041">
    <property type="entry name" value="PPR_2"/>
    <property type="match status" value="1"/>
</dbReference>
<dbReference type="GO" id="GO:0000373">
    <property type="term" value="P:Group II intron splicing"/>
    <property type="evidence" value="ECO:0007669"/>
    <property type="project" value="InterPro"/>
</dbReference>
<evidence type="ECO:0000313" key="2">
    <source>
        <dbReference type="Proteomes" id="UP000729402"/>
    </source>
</evidence>
<evidence type="ECO:0000313" key="1">
    <source>
        <dbReference type="EMBL" id="KAG8064783.1"/>
    </source>
</evidence>
<dbReference type="InterPro" id="IPR002885">
    <property type="entry name" value="PPR_rpt"/>
</dbReference>
<dbReference type="Proteomes" id="UP000729402">
    <property type="component" value="Unassembled WGS sequence"/>
</dbReference>
<reference evidence="1" key="1">
    <citation type="journal article" date="2021" name="bioRxiv">
        <title>Whole Genome Assembly and Annotation of Northern Wild Rice, Zizania palustris L., Supports a Whole Genome Duplication in the Zizania Genus.</title>
        <authorList>
            <person name="Haas M."/>
            <person name="Kono T."/>
            <person name="Macchietto M."/>
            <person name="Millas R."/>
            <person name="McGilp L."/>
            <person name="Shao M."/>
            <person name="Duquette J."/>
            <person name="Hirsch C.N."/>
            <person name="Kimball J."/>
        </authorList>
    </citation>
    <scope>NUCLEOTIDE SEQUENCE</scope>
    <source>
        <tissue evidence="1">Fresh leaf tissue</tissue>
    </source>
</reference>
<gene>
    <name evidence="1" type="ORF">GUJ93_ZPchr0004g39431</name>
</gene>
<dbReference type="OrthoDB" id="662260at2759"/>
<accession>A0A8J5S5M2</accession>
<name>A0A8J5S5M2_ZIZPA</name>
<dbReference type="InterPro" id="IPR044190">
    <property type="entry name" value="THA8-like"/>
</dbReference>
<dbReference type="AlphaFoldDB" id="A0A8J5S5M2"/>
<keyword evidence="2" id="KW-1185">Reference proteome</keyword>
<dbReference type="PANTHER" id="PTHR47594:SF4">
    <property type="entry name" value="OS04G0475500 PROTEIN"/>
    <property type="match status" value="1"/>
</dbReference>
<dbReference type="PANTHER" id="PTHR47594">
    <property type="entry name" value="PPR CONTAINING PLANT-LIKE PROTEIN"/>
    <property type="match status" value="1"/>
</dbReference>